<keyword evidence="1" id="KW-0418">Kinase</keyword>
<keyword evidence="4" id="KW-0547">Nucleotide-binding</keyword>
<dbReference type="GO" id="GO:0005524">
    <property type="term" value="F:ATP binding"/>
    <property type="evidence" value="ECO:0007669"/>
    <property type="project" value="UniProtKB-KW"/>
</dbReference>
<gene>
    <name evidence="4" type="ORF">V2J94_18985</name>
</gene>
<evidence type="ECO:0000256" key="2">
    <source>
        <dbReference type="SAM" id="MobiDB-lite"/>
    </source>
</evidence>
<dbReference type="InterPro" id="IPR036890">
    <property type="entry name" value="HATPase_C_sf"/>
</dbReference>
<dbReference type="Proteomes" id="UP001354709">
    <property type="component" value="Unassembled WGS sequence"/>
</dbReference>
<evidence type="ECO:0000259" key="3">
    <source>
        <dbReference type="Pfam" id="PF13581"/>
    </source>
</evidence>
<dbReference type="Pfam" id="PF13581">
    <property type="entry name" value="HATPase_c_2"/>
    <property type="match status" value="1"/>
</dbReference>
<feature type="region of interest" description="Disordered" evidence="2">
    <location>
        <begin position="1"/>
        <end position="24"/>
    </location>
</feature>
<dbReference type="Gene3D" id="3.30.565.10">
    <property type="entry name" value="Histidine kinase-like ATPase, C-terminal domain"/>
    <property type="match status" value="1"/>
</dbReference>
<comment type="caution">
    <text evidence="4">The sequence shown here is derived from an EMBL/GenBank/DDBJ whole genome shotgun (WGS) entry which is preliminary data.</text>
</comment>
<dbReference type="CDD" id="cd16936">
    <property type="entry name" value="HATPase_RsbW-like"/>
    <property type="match status" value="1"/>
</dbReference>
<dbReference type="PANTHER" id="PTHR35526">
    <property type="entry name" value="ANTI-SIGMA-F FACTOR RSBW-RELATED"/>
    <property type="match status" value="1"/>
</dbReference>
<sequence length="145" mass="15667">MTMTASRARATGCQGYSETHPRTEETASVARGLVRTACAAWGLGDEAAEAAALAMSELVTNAVNHARGHSLRVIVDRPANDRLYLAIVDMDPSRVPMLRNPGGDDTDGRGLILVDVLADRWGYDLLGPARRPNRKRCWAEIKAAP</sequence>
<proteinExistence type="predicted"/>
<dbReference type="InterPro" id="IPR050267">
    <property type="entry name" value="Anti-sigma-factor_SerPK"/>
</dbReference>
<dbReference type="EMBL" id="JAZBJO010000010">
    <property type="protein sequence ID" value="MEE4593950.1"/>
    <property type="molecule type" value="Genomic_DNA"/>
</dbReference>
<keyword evidence="1" id="KW-0808">Transferase</keyword>
<name>A0ABU7PY81_9ACTN</name>
<evidence type="ECO:0000313" key="5">
    <source>
        <dbReference type="Proteomes" id="UP001354709"/>
    </source>
</evidence>
<organism evidence="4 5">
    <name type="scientific">Streptomyces asiaticus subsp. ignotus</name>
    <dbReference type="NCBI Taxonomy" id="3098222"/>
    <lineage>
        <taxon>Bacteria</taxon>
        <taxon>Bacillati</taxon>
        <taxon>Actinomycetota</taxon>
        <taxon>Actinomycetes</taxon>
        <taxon>Kitasatosporales</taxon>
        <taxon>Streptomycetaceae</taxon>
        <taxon>Streptomyces</taxon>
        <taxon>Streptomyces violaceusniger group</taxon>
    </lineage>
</organism>
<protein>
    <submittedName>
        <fullName evidence="4">ATP-binding protein</fullName>
    </submittedName>
</protein>
<reference evidence="4 5" key="1">
    <citation type="submission" date="2023-11" db="EMBL/GenBank/DDBJ databases">
        <title>30 novel species of actinomycetes from the DSMZ collection.</title>
        <authorList>
            <person name="Nouioui I."/>
        </authorList>
    </citation>
    <scope>NUCLEOTIDE SEQUENCE [LARGE SCALE GENOMIC DNA]</scope>
    <source>
        <strain evidence="4 5">DSM 41524</strain>
    </source>
</reference>
<evidence type="ECO:0000256" key="1">
    <source>
        <dbReference type="ARBA" id="ARBA00022527"/>
    </source>
</evidence>
<keyword evidence="1" id="KW-0723">Serine/threonine-protein kinase</keyword>
<keyword evidence="4" id="KW-0067">ATP-binding</keyword>
<dbReference type="RefSeq" id="WP_330809979.1">
    <property type="nucleotide sequence ID" value="NZ_JAZBJO010000010.1"/>
</dbReference>
<dbReference type="InterPro" id="IPR003594">
    <property type="entry name" value="HATPase_dom"/>
</dbReference>
<dbReference type="PANTHER" id="PTHR35526:SF3">
    <property type="entry name" value="ANTI-SIGMA-F FACTOR RSBW"/>
    <property type="match status" value="1"/>
</dbReference>
<evidence type="ECO:0000313" key="4">
    <source>
        <dbReference type="EMBL" id="MEE4593950.1"/>
    </source>
</evidence>
<feature type="domain" description="Histidine kinase/HSP90-like ATPase" evidence="3">
    <location>
        <begin position="23"/>
        <end position="123"/>
    </location>
</feature>
<keyword evidence="5" id="KW-1185">Reference proteome</keyword>
<accession>A0ABU7PY81</accession>